<accession>A0A839NCR1</accession>
<evidence type="ECO:0000313" key="2">
    <source>
        <dbReference type="EMBL" id="MBB2892491.1"/>
    </source>
</evidence>
<evidence type="ECO:0000256" key="1">
    <source>
        <dbReference type="SAM" id="MobiDB-lite"/>
    </source>
</evidence>
<dbReference type="AlphaFoldDB" id="A0A839NCR1"/>
<feature type="compositionally biased region" description="Low complexity" evidence="1">
    <location>
        <begin position="48"/>
        <end position="64"/>
    </location>
</feature>
<gene>
    <name evidence="2" type="ORF">FHU39_002475</name>
</gene>
<sequence>MPPPTDSHPEHTLMTIIWDHNLSQRDQELQRHQQDKQDREKRRHEPGTDTNTNTNTDHQPGTDPTPDDWTSDDWTSDDWETDDGDEDTLDAFDEVGGEDLPDGDGDPGRPETDE</sequence>
<dbReference type="EMBL" id="JACHVQ010000001">
    <property type="protein sequence ID" value="MBB2892491.1"/>
    <property type="molecule type" value="Genomic_DNA"/>
</dbReference>
<keyword evidence="3" id="KW-1185">Reference proteome</keyword>
<evidence type="ECO:0000313" key="3">
    <source>
        <dbReference type="Proteomes" id="UP000559182"/>
    </source>
</evidence>
<name>A0A839NCR1_9MICO</name>
<comment type="caution">
    <text evidence="2">The sequence shown here is derived from an EMBL/GenBank/DDBJ whole genome shotgun (WGS) entry which is preliminary data.</text>
</comment>
<dbReference type="Proteomes" id="UP000559182">
    <property type="component" value="Unassembled WGS sequence"/>
</dbReference>
<dbReference type="RefSeq" id="WP_221185250.1">
    <property type="nucleotide sequence ID" value="NZ_JACHVQ010000001.1"/>
</dbReference>
<organism evidence="2 3">
    <name type="scientific">Flexivirga oryzae</name>
    <dbReference type="NCBI Taxonomy" id="1794944"/>
    <lineage>
        <taxon>Bacteria</taxon>
        <taxon>Bacillati</taxon>
        <taxon>Actinomycetota</taxon>
        <taxon>Actinomycetes</taxon>
        <taxon>Micrococcales</taxon>
        <taxon>Dermacoccaceae</taxon>
        <taxon>Flexivirga</taxon>
    </lineage>
</organism>
<feature type="compositionally biased region" description="Basic and acidic residues" evidence="1">
    <location>
        <begin position="22"/>
        <end position="47"/>
    </location>
</feature>
<protein>
    <submittedName>
        <fullName evidence="2">Uncharacterized protein</fullName>
    </submittedName>
</protein>
<reference evidence="2 3" key="1">
    <citation type="submission" date="2020-08" db="EMBL/GenBank/DDBJ databases">
        <title>Sequencing the genomes of 1000 actinobacteria strains.</title>
        <authorList>
            <person name="Klenk H.-P."/>
        </authorList>
    </citation>
    <scope>NUCLEOTIDE SEQUENCE [LARGE SCALE GENOMIC DNA]</scope>
    <source>
        <strain evidence="2 3">DSM 105369</strain>
    </source>
</reference>
<feature type="region of interest" description="Disordered" evidence="1">
    <location>
        <begin position="18"/>
        <end position="114"/>
    </location>
</feature>
<proteinExistence type="predicted"/>
<feature type="compositionally biased region" description="Acidic residues" evidence="1">
    <location>
        <begin position="65"/>
        <end position="105"/>
    </location>
</feature>